<dbReference type="RefSeq" id="WP_021284215.1">
    <property type="nucleotide sequence ID" value="NZ_JAGGLL010000024.1"/>
</dbReference>
<evidence type="ECO:0000313" key="3">
    <source>
        <dbReference type="Proteomes" id="UP001519308"/>
    </source>
</evidence>
<reference evidence="2 3" key="1">
    <citation type="submission" date="2021-03" db="EMBL/GenBank/DDBJ databases">
        <title>Genomic Encyclopedia of Type Strains, Phase IV (KMG-IV): sequencing the most valuable type-strain genomes for metagenomic binning, comparative biology and taxonomic classification.</title>
        <authorList>
            <person name="Goeker M."/>
        </authorList>
    </citation>
    <scope>NUCLEOTIDE SEQUENCE [LARGE SCALE GENOMIC DNA]</scope>
    <source>
        <strain evidence="2 3">DSM 28650</strain>
    </source>
</reference>
<dbReference type="InterPro" id="IPR017439">
    <property type="entry name" value="Amidohydrolase"/>
</dbReference>
<dbReference type="Pfam" id="PF07687">
    <property type="entry name" value="M20_dimer"/>
    <property type="match status" value="1"/>
</dbReference>
<keyword evidence="3" id="KW-1185">Reference proteome</keyword>
<gene>
    <name evidence="2" type="ORF">J2Z44_003009</name>
</gene>
<dbReference type="PANTHER" id="PTHR11014">
    <property type="entry name" value="PEPTIDASE M20 FAMILY MEMBER"/>
    <property type="match status" value="1"/>
</dbReference>
<dbReference type="InterPro" id="IPR011650">
    <property type="entry name" value="Peptidase_M20_dimer"/>
</dbReference>
<dbReference type="Pfam" id="PF01546">
    <property type="entry name" value="Peptidase_M20"/>
    <property type="match status" value="1"/>
</dbReference>
<feature type="domain" description="Peptidase M20 dimerisation" evidence="1">
    <location>
        <begin position="189"/>
        <end position="282"/>
    </location>
</feature>
<name>A0ABS4K5W5_9CLOT</name>
<dbReference type="PANTHER" id="PTHR11014:SF63">
    <property type="entry name" value="METALLOPEPTIDASE, PUTATIVE (AFU_ORTHOLOGUE AFUA_6G09600)-RELATED"/>
    <property type="match status" value="1"/>
</dbReference>
<protein>
    <submittedName>
        <fullName evidence="2">Amidohydrolase</fullName>
    </submittedName>
</protein>
<evidence type="ECO:0000259" key="1">
    <source>
        <dbReference type="Pfam" id="PF07687"/>
    </source>
</evidence>
<dbReference type="SUPFAM" id="SSF55031">
    <property type="entry name" value="Bacterial exopeptidase dimerisation domain"/>
    <property type="match status" value="1"/>
</dbReference>
<dbReference type="CDD" id="cd03886">
    <property type="entry name" value="M20_Acy1"/>
    <property type="match status" value="1"/>
</dbReference>
<dbReference type="PIRSF" id="PIRSF005962">
    <property type="entry name" value="Pept_M20D_amidohydro"/>
    <property type="match status" value="1"/>
</dbReference>
<organism evidence="2 3">
    <name type="scientific">Clostridium punense</name>
    <dbReference type="NCBI Taxonomy" id="1054297"/>
    <lineage>
        <taxon>Bacteria</taxon>
        <taxon>Bacillati</taxon>
        <taxon>Bacillota</taxon>
        <taxon>Clostridia</taxon>
        <taxon>Eubacteriales</taxon>
        <taxon>Clostridiaceae</taxon>
        <taxon>Clostridium</taxon>
    </lineage>
</organism>
<accession>A0ABS4K5W5</accession>
<dbReference type="Gene3D" id="3.40.630.10">
    <property type="entry name" value="Zn peptidases"/>
    <property type="match status" value="1"/>
</dbReference>
<evidence type="ECO:0000313" key="2">
    <source>
        <dbReference type="EMBL" id="MBP2023174.1"/>
    </source>
</evidence>
<proteinExistence type="predicted"/>
<dbReference type="Proteomes" id="UP001519308">
    <property type="component" value="Unassembled WGS sequence"/>
</dbReference>
<dbReference type="SUPFAM" id="SSF53187">
    <property type="entry name" value="Zn-dependent exopeptidases"/>
    <property type="match status" value="1"/>
</dbReference>
<dbReference type="EMBL" id="JAGGLL010000024">
    <property type="protein sequence ID" value="MBP2023174.1"/>
    <property type="molecule type" value="Genomic_DNA"/>
</dbReference>
<dbReference type="InterPro" id="IPR036264">
    <property type="entry name" value="Bact_exopeptidase_dim_dom"/>
</dbReference>
<dbReference type="InterPro" id="IPR002933">
    <property type="entry name" value="Peptidase_M20"/>
</dbReference>
<dbReference type="Gene3D" id="3.30.70.360">
    <property type="match status" value="1"/>
</dbReference>
<comment type="caution">
    <text evidence="2">The sequence shown here is derived from an EMBL/GenBank/DDBJ whole genome shotgun (WGS) entry which is preliminary data.</text>
</comment>
<sequence length="394" mass="43548">MDFLVMSNKIKDELIEIRRDFHRNPELGFELHRTSQKVREFLEREGIEYRVVAQTGIEAIIRGKKPTVKEKTIAIRADMDALPLMDKKNTLYSSKELGKMHACGHDAHTTMALGAAKIMNSIKSEFSGNIKVLFEPAEETVGGARPMIAEGVLENPYVDAIIGCHVDEGSPVGTIGIKNDVVYAASNPFNITIYGKGAHGASPHKSIDPIVIGSNVVVALQTLVSREVSPTSPAVVTIGTFNGGTAQNIIPEEVTISGIIRTMKLEDRQYVKERLVEITESVVKAFRGSCKIDIQESYPCLYNDDNMYKFFHKVASNTIGDENINFVKDPTMGVESFAYFSLERPAMFYWLGCGNKERGIIHPAHSSLFDIDEDCIPVGVALHCATAYEFLNNN</sequence>
<dbReference type="NCBIfam" id="TIGR01891">
    <property type="entry name" value="amidohydrolases"/>
    <property type="match status" value="1"/>
</dbReference>